<dbReference type="RefSeq" id="WP_165784751.1">
    <property type="nucleotide sequence ID" value="NZ_OKQR01000001.1"/>
</dbReference>
<protein>
    <submittedName>
        <fullName evidence="3">Reverse transcriptase (RNA-dependent DNA polymerase)</fullName>
    </submittedName>
</protein>
<dbReference type="AlphaFoldDB" id="A0A2N9K8S5"/>
<keyword evidence="3" id="KW-0695">RNA-directed DNA polymerase</keyword>
<dbReference type="EMBL" id="OKQU01000001">
    <property type="protein sequence ID" value="SPE06711.1"/>
    <property type="molecule type" value="Genomic_DNA"/>
</dbReference>
<dbReference type="CDD" id="cd01646">
    <property type="entry name" value="RT_Bac_retron_I"/>
    <property type="match status" value="1"/>
</dbReference>
<reference evidence="3 4" key="2">
    <citation type="submission" date="2018-02" db="EMBL/GenBank/DDBJ databases">
        <authorList>
            <person name="Cohen D.B."/>
            <person name="Kent A.D."/>
        </authorList>
    </citation>
    <scope>NUCLEOTIDE SEQUENCE [LARGE SCALE GENOMIC DNA]</scope>
    <source>
        <strain evidence="3 4">CECT 9216</strain>
    </source>
</reference>
<reference evidence="2 5" key="1">
    <citation type="submission" date="2018-02" db="EMBL/GenBank/DDBJ databases">
        <authorList>
            <person name="Rodrigo-Torres L."/>
            <person name="Arahal R. D."/>
            <person name="Lucena T."/>
        </authorList>
    </citation>
    <scope>NUCLEOTIDE SEQUENCE [LARGE SCALE GENOMIC DNA]</scope>
    <source>
        <strain evidence="2 5">CECT 8486</strain>
    </source>
</reference>
<dbReference type="Pfam" id="PF00078">
    <property type="entry name" value="RVT_1"/>
    <property type="match status" value="1"/>
</dbReference>
<proteinExistence type="predicted"/>
<sequence>MANNYFLRTDILPFEIPALFSNEQLYKNSLISEKNITLSIQRHNSGDSSILGREQFLEKFCNFGNKISKPLYFDNKMSKSKTRKMSLLHPGAQVKSQYFVIEYENNILDFMDSNFSYRLPQKRNKNTFSEIKHRTKQIKNWELMFTWNVGITSEELTKQFNHYFSYKWTTDFGGMVNSDKVKQIQLKFSYSKKIDIQDFFPSIYTHSLAWGLFGSKSVAKANKRDHNYFENQVDQLMMTINFNETNGIVVGPELSRIVAELLLVRVDKLVEKEIFNKTGKENHTDYRVIRFVDDIFIFSNDKVLNDSIENAYSKVLAEFNLSINQSKVKNFDDSQNAFVSRATEIQKAFDNFKSNNVAEFSIRQFKKRQEEEQQIDYLGSVKSWVSFLSIIDQIISNTPERKDILLNYTFSRLPSLVSFSEINKKQISAIMSGTDVLLKMNVTFKSIHHYIVFLSTILTQLENEIELENNRRADSGINNSPVTKNIEIISIIFNHLSVILSANWFDINEGYDLVTFMNFFKKYELFIPAYILKSFIEENKLTNDYFVLTSVTNYIYDSEFISINKKYLSVYRLIFDTLFLKLNYYKHEGISPLQNGNFFYLLNDYYRIPGNKDLFKNPLTKKFPNETNQITKSNLSKHSYFQWGKSFDYFLNRVLMKKIIHGNSSDDSFTSI</sequence>
<name>A0A2N9K8S5_9LACO</name>
<dbReference type="Proteomes" id="UP000237923">
    <property type="component" value="Unassembled WGS sequence"/>
</dbReference>
<evidence type="ECO:0000313" key="4">
    <source>
        <dbReference type="Proteomes" id="UP000237923"/>
    </source>
</evidence>
<dbReference type="Proteomes" id="UP000239237">
    <property type="component" value="Unassembled WGS sequence"/>
</dbReference>
<gene>
    <name evidence="2" type="ORF">LES8486_00466</name>
    <name evidence="3" type="ORF">LES9216_00613</name>
</gene>
<feature type="domain" description="Reverse transcriptase" evidence="1">
    <location>
        <begin position="178"/>
        <end position="379"/>
    </location>
</feature>
<dbReference type="InterPro" id="IPR000477">
    <property type="entry name" value="RT_dom"/>
</dbReference>
<organism evidence="3 4">
    <name type="scientific">Leuconostoc suionicum</name>
    <dbReference type="NCBI Taxonomy" id="1511761"/>
    <lineage>
        <taxon>Bacteria</taxon>
        <taxon>Bacillati</taxon>
        <taxon>Bacillota</taxon>
        <taxon>Bacilli</taxon>
        <taxon>Lactobacillales</taxon>
        <taxon>Lactobacillaceae</taxon>
        <taxon>Leuconostoc</taxon>
    </lineage>
</organism>
<keyword evidence="3" id="KW-0808">Transferase</keyword>
<keyword evidence="3" id="KW-0548">Nucleotidyltransferase</keyword>
<evidence type="ECO:0000259" key="1">
    <source>
        <dbReference type="Pfam" id="PF00078"/>
    </source>
</evidence>
<dbReference type="EMBL" id="OKQR01000001">
    <property type="protein sequence ID" value="SPD91486.1"/>
    <property type="molecule type" value="Genomic_DNA"/>
</dbReference>
<evidence type="ECO:0000313" key="2">
    <source>
        <dbReference type="EMBL" id="SPD91486.1"/>
    </source>
</evidence>
<evidence type="ECO:0000313" key="3">
    <source>
        <dbReference type="EMBL" id="SPE06711.1"/>
    </source>
</evidence>
<accession>A0A2N9K8S5</accession>
<keyword evidence="5" id="KW-1185">Reference proteome</keyword>
<dbReference type="GO" id="GO:0003964">
    <property type="term" value="F:RNA-directed DNA polymerase activity"/>
    <property type="evidence" value="ECO:0007669"/>
    <property type="project" value="UniProtKB-KW"/>
</dbReference>
<evidence type="ECO:0000313" key="5">
    <source>
        <dbReference type="Proteomes" id="UP000239237"/>
    </source>
</evidence>